<evidence type="ECO:0000256" key="1">
    <source>
        <dbReference type="ARBA" id="ARBA00022723"/>
    </source>
</evidence>
<dbReference type="PANTHER" id="PTHR24403:SF67">
    <property type="entry name" value="FI01116P-RELATED"/>
    <property type="match status" value="1"/>
</dbReference>
<dbReference type="PANTHER" id="PTHR24403">
    <property type="entry name" value="ZINC FINGER PROTEIN"/>
    <property type="match status" value="1"/>
</dbReference>
<dbReference type="InterPro" id="IPR013087">
    <property type="entry name" value="Znf_C2H2_type"/>
</dbReference>
<proteinExistence type="predicted"/>
<dbReference type="AlphaFoldDB" id="A0A1Y1MFK0"/>
<dbReference type="SUPFAM" id="SSF57667">
    <property type="entry name" value="beta-beta-alpha zinc fingers"/>
    <property type="match status" value="1"/>
</dbReference>
<dbReference type="GO" id="GO:0045944">
    <property type="term" value="P:positive regulation of transcription by RNA polymerase II"/>
    <property type="evidence" value="ECO:0007669"/>
    <property type="project" value="TreeGrafter"/>
</dbReference>
<dbReference type="Gene3D" id="3.30.160.60">
    <property type="entry name" value="Classic Zinc Finger"/>
    <property type="match status" value="2"/>
</dbReference>
<organism evidence="8">
    <name type="scientific">Photinus pyralis</name>
    <name type="common">Common eastern firefly</name>
    <name type="synonym">Lampyris pyralis</name>
    <dbReference type="NCBI Taxonomy" id="7054"/>
    <lineage>
        <taxon>Eukaryota</taxon>
        <taxon>Metazoa</taxon>
        <taxon>Ecdysozoa</taxon>
        <taxon>Arthropoda</taxon>
        <taxon>Hexapoda</taxon>
        <taxon>Insecta</taxon>
        <taxon>Pterygota</taxon>
        <taxon>Neoptera</taxon>
        <taxon>Endopterygota</taxon>
        <taxon>Coleoptera</taxon>
        <taxon>Polyphaga</taxon>
        <taxon>Elateriformia</taxon>
        <taxon>Elateroidea</taxon>
        <taxon>Lampyridae</taxon>
        <taxon>Lampyrinae</taxon>
        <taxon>Photinus</taxon>
    </lineage>
</organism>
<protein>
    <recommendedName>
        <fullName evidence="7">C2H2-type domain-containing protein</fullName>
    </recommendedName>
</protein>
<feature type="compositionally biased region" description="Polar residues" evidence="6">
    <location>
        <begin position="54"/>
        <end position="64"/>
    </location>
</feature>
<reference evidence="8" key="1">
    <citation type="journal article" date="2016" name="Sci. Rep.">
        <title>Molecular characterization of firefly nuptial gifts: a multi-omics approach sheds light on postcopulatory sexual selection.</title>
        <authorList>
            <person name="Al-Wathiqui N."/>
            <person name="Fallon T.R."/>
            <person name="South A."/>
            <person name="Weng J.K."/>
            <person name="Lewis S.M."/>
        </authorList>
    </citation>
    <scope>NUCLEOTIDE SEQUENCE</scope>
</reference>
<keyword evidence="2" id="KW-0677">Repeat</keyword>
<dbReference type="PROSITE" id="PS50157">
    <property type="entry name" value="ZINC_FINGER_C2H2_2"/>
    <property type="match status" value="1"/>
</dbReference>
<evidence type="ECO:0000313" key="8">
    <source>
        <dbReference type="EMBL" id="JAV83105.1"/>
    </source>
</evidence>
<dbReference type="GO" id="GO:0005634">
    <property type="term" value="C:nucleus"/>
    <property type="evidence" value="ECO:0007669"/>
    <property type="project" value="TreeGrafter"/>
</dbReference>
<dbReference type="InterPro" id="IPR036236">
    <property type="entry name" value="Znf_C2H2_sf"/>
</dbReference>
<feature type="region of interest" description="Disordered" evidence="6">
    <location>
        <begin position="41"/>
        <end position="64"/>
    </location>
</feature>
<keyword evidence="3 5" id="KW-0863">Zinc-finger</keyword>
<dbReference type="GO" id="GO:0008270">
    <property type="term" value="F:zinc ion binding"/>
    <property type="evidence" value="ECO:0007669"/>
    <property type="project" value="UniProtKB-KW"/>
</dbReference>
<keyword evidence="1" id="KW-0479">Metal-binding</keyword>
<evidence type="ECO:0000256" key="2">
    <source>
        <dbReference type="ARBA" id="ARBA00022737"/>
    </source>
</evidence>
<evidence type="ECO:0000256" key="6">
    <source>
        <dbReference type="SAM" id="MobiDB-lite"/>
    </source>
</evidence>
<name>A0A1Y1MFK0_PHOPY</name>
<dbReference type="InterPro" id="IPR050688">
    <property type="entry name" value="Zinc_finger/UBP_domain"/>
</dbReference>
<keyword evidence="4" id="KW-0862">Zinc</keyword>
<dbReference type="FunFam" id="3.30.160.60:FF:000448">
    <property type="entry name" value="RE1-silencing transcription factor A"/>
    <property type="match status" value="1"/>
</dbReference>
<feature type="domain" description="C2H2-type" evidence="7">
    <location>
        <begin position="83"/>
        <end position="110"/>
    </location>
</feature>
<accession>A0A1Y1MFK0</accession>
<evidence type="ECO:0000259" key="7">
    <source>
        <dbReference type="PROSITE" id="PS50157"/>
    </source>
</evidence>
<evidence type="ECO:0000256" key="4">
    <source>
        <dbReference type="ARBA" id="ARBA00022833"/>
    </source>
</evidence>
<dbReference type="SMART" id="SM00355">
    <property type="entry name" value="ZnF_C2H2"/>
    <property type="match status" value="3"/>
</dbReference>
<sequence length="208" mass="24083">MSATVKAEVEQEDELDTLPDERVLFNNDIFGIIKQESDESSAKVTRYWEDQDASQDSSRAQRPQVSVDDAIDHQLELRTHKIFKCDQCNYTSGQKSILRKHMLTHTGMKMSKGTQCDFVTSVIKHQSTPRPTHSTTFDCATCHYTTKIAWNFRKHLLTHKTIIPKIAIASNYQPNFTKYNCTTCDYRTNVEWDFKLHLITHKTILPKI</sequence>
<dbReference type="EMBL" id="GEZM01035747">
    <property type="protein sequence ID" value="JAV83105.1"/>
    <property type="molecule type" value="Transcribed_RNA"/>
</dbReference>
<evidence type="ECO:0000256" key="3">
    <source>
        <dbReference type="ARBA" id="ARBA00022771"/>
    </source>
</evidence>
<evidence type="ECO:0000256" key="5">
    <source>
        <dbReference type="PROSITE-ProRule" id="PRU00042"/>
    </source>
</evidence>